<dbReference type="SUPFAM" id="SSF89082">
    <property type="entry name" value="Antibiotic binding domain of TipA-like multidrug resistance regulators"/>
    <property type="match status" value="1"/>
</dbReference>
<accession>A0A1F2PFX8</accession>
<keyword evidence="4" id="KW-0804">Transcription</keyword>
<dbReference type="AlphaFoldDB" id="A0A1F2PFX8"/>
<comment type="caution">
    <text evidence="6">The sequence shown here is derived from an EMBL/GenBank/DDBJ whole genome shotgun (WGS) entry which is preliminary data.</text>
</comment>
<organism evidence="6 7">
    <name type="scientific">Acetobacterium wieringae</name>
    <dbReference type="NCBI Taxonomy" id="52694"/>
    <lineage>
        <taxon>Bacteria</taxon>
        <taxon>Bacillati</taxon>
        <taxon>Bacillota</taxon>
        <taxon>Clostridia</taxon>
        <taxon>Eubacteriales</taxon>
        <taxon>Eubacteriaceae</taxon>
        <taxon>Acetobacterium</taxon>
    </lineage>
</organism>
<sequence>MKMTVKEVATLTGVSVRTLHYYHREGILIPCEITENKYRYYDTANLAQLQNILFLRELDFSIQEIKGILADPNYDEMDAFKKQRHLLLLKRHRLDKLIALLDQKLEGEKTMNFKPFDMSEIEANKKQYETEVKTRWGKTDAYRQSQQKTNGYSPDQWEAIHNETEAIYAGFVANMNKDAADPVVQELVAQWQDNITRHYYDCTKEILAGLGLMYVHDERFKENIDSHAEGLAQFMSDAIAIFSSK</sequence>
<dbReference type="RefSeq" id="WP_139142384.1">
    <property type="nucleotide sequence ID" value="NZ_LKEU01000037.1"/>
</dbReference>
<dbReference type="EMBL" id="LKEU01000037">
    <property type="protein sequence ID" value="OFV69762.1"/>
    <property type="molecule type" value="Genomic_DNA"/>
</dbReference>
<dbReference type="PROSITE" id="PS50937">
    <property type="entry name" value="HTH_MERR_2"/>
    <property type="match status" value="1"/>
</dbReference>
<dbReference type="PANTHER" id="PTHR30204:SF90">
    <property type="entry name" value="HTH-TYPE TRANSCRIPTIONAL ACTIVATOR MTA"/>
    <property type="match status" value="1"/>
</dbReference>
<dbReference type="Gene3D" id="1.10.1660.10">
    <property type="match status" value="1"/>
</dbReference>
<dbReference type="GO" id="GO:0003700">
    <property type="term" value="F:DNA-binding transcription factor activity"/>
    <property type="evidence" value="ECO:0007669"/>
    <property type="project" value="InterPro"/>
</dbReference>
<protein>
    <submittedName>
        <fullName evidence="6">HTH-type transcriptional activator mta</fullName>
    </submittedName>
</protein>
<keyword evidence="1" id="KW-0805">Transcription regulation</keyword>
<dbReference type="CDD" id="cd01106">
    <property type="entry name" value="HTH_TipAL-Mta"/>
    <property type="match status" value="1"/>
</dbReference>
<dbReference type="Gene3D" id="1.10.490.50">
    <property type="entry name" value="Antibiotic binding domain of TipA-like multidrug resistance regulators"/>
    <property type="match status" value="1"/>
</dbReference>
<dbReference type="InterPro" id="IPR000551">
    <property type="entry name" value="MerR-type_HTH_dom"/>
</dbReference>
<dbReference type="PANTHER" id="PTHR30204">
    <property type="entry name" value="REDOX-CYCLING DRUG-SENSING TRANSCRIPTIONAL ACTIVATOR SOXR"/>
    <property type="match status" value="1"/>
</dbReference>
<dbReference type="SMART" id="SM00422">
    <property type="entry name" value="HTH_MERR"/>
    <property type="match status" value="1"/>
</dbReference>
<dbReference type="SUPFAM" id="SSF46955">
    <property type="entry name" value="Putative DNA-binding domain"/>
    <property type="match status" value="1"/>
</dbReference>
<dbReference type="OrthoDB" id="9814833at2"/>
<evidence type="ECO:0000313" key="7">
    <source>
        <dbReference type="Proteomes" id="UP000176244"/>
    </source>
</evidence>
<dbReference type="Pfam" id="PF07739">
    <property type="entry name" value="TipAS"/>
    <property type="match status" value="1"/>
</dbReference>
<evidence type="ECO:0000256" key="1">
    <source>
        <dbReference type="ARBA" id="ARBA00023015"/>
    </source>
</evidence>
<evidence type="ECO:0000313" key="6">
    <source>
        <dbReference type="EMBL" id="OFV69762.1"/>
    </source>
</evidence>
<dbReference type="Proteomes" id="UP000176244">
    <property type="component" value="Unassembled WGS sequence"/>
</dbReference>
<dbReference type="PRINTS" id="PR00040">
    <property type="entry name" value="HTHMERR"/>
</dbReference>
<gene>
    <name evidence="6" type="primary">mta</name>
    <name evidence="6" type="ORF">ACWI_29000</name>
</gene>
<dbReference type="InterPro" id="IPR012925">
    <property type="entry name" value="TipAS_dom"/>
</dbReference>
<keyword evidence="2" id="KW-0238">DNA-binding</keyword>
<dbReference type="InterPro" id="IPR047057">
    <property type="entry name" value="MerR_fam"/>
</dbReference>
<evidence type="ECO:0000256" key="2">
    <source>
        <dbReference type="ARBA" id="ARBA00023125"/>
    </source>
</evidence>
<feature type="domain" description="HTH merR-type" evidence="5">
    <location>
        <begin position="2"/>
        <end position="71"/>
    </location>
</feature>
<dbReference type="STRING" id="52694.ACWI_29000"/>
<dbReference type="GO" id="GO:0003677">
    <property type="term" value="F:DNA binding"/>
    <property type="evidence" value="ECO:0007669"/>
    <property type="project" value="UniProtKB-KW"/>
</dbReference>
<proteinExistence type="predicted"/>
<dbReference type="InterPro" id="IPR036244">
    <property type="entry name" value="TipA-like_antibiotic-bd"/>
</dbReference>
<name>A0A1F2PFX8_9FIRM</name>
<dbReference type="Pfam" id="PF13411">
    <property type="entry name" value="MerR_1"/>
    <property type="match status" value="1"/>
</dbReference>
<dbReference type="InterPro" id="IPR009061">
    <property type="entry name" value="DNA-bd_dom_put_sf"/>
</dbReference>
<evidence type="ECO:0000259" key="5">
    <source>
        <dbReference type="PROSITE" id="PS50937"/>
    </source>
</evidence>
<evidence type="ECO:0000256" key="3">
    <source>
        <dbReference type="ARBA" id="ARBA00023159"/>
    </source>
</evidence>
<evidence type="ECO:0000256" key="4">
    <source>
        <dbReference type="ARBA" id="ARBA00023163"/>
    </source>
</evidence>
<keyword evidence="3" id="KW-0010">Activator</keyword>
<reference evidence="6 7" key="1">
    <citation type="submission" date="2015-09" db="EMBL/GenBank/DDBJ databases">
        <title>Genome sequence of Acetobacterium wieringae DSM 1911.</title>
        <authorList>
            <person name="Poehlein A."/>
            <person name="Bengelsdorf F.R."/>
            <person name="Schiel-Bengelsdorf B."/>
            <person name="Duerre P."/>
            <person name="Daniel R."/>
        </authorList>
    </citation>
    <scope>NUCLEOTIDE SEQUENCE [LARGE SCALE GENOMIC DNA]</scope>
    <source>
        <strain evidence="6 7">DSM 1911</strain>
    </source>
</reference>